<accession>A0A8D8RE59</accession>
<proteinExistence type="predicted"/>
<evidence type="ECO:0000313" key="1">
    <source>
        <dbReference type="EMBL" id="CAG6649405.1"/>
    </source>
</evidence>
<name>A0A8D8RE59_9HEMI</name>
<organism evidence="1">
    <name type="scientific">Cacopsylla melanoneura</name>
    <dbReference type="NCBI Taxonomy" id="428564"/>
    <lineage>
        <taxon>Eukaryota</taxon>
        <taxon>Metazoa</taxon>
        <taxon>Ecdysozoa</taxon>
        <taxon>Arthropoda</taxon>
        <taxon>Hexapoda</taxon>
        <taxon>Insecta</taxon>
        <taxon>Pterygota</taxon>
        <taxon>Neoptera</taxon>
        <taxon>Paraneoptera</taxon>
        <taxon>Hemiptera</taxon>
        <taxon>Sternorrhyncha</taxon>
        <taxon>Psylloidea</taxon>
        <taxon>Psyllidae</taxon>
        <taxon>Psyllinae</taxon>
        <taxon>Cacopsylla</taxon>
    </lineage>
</organism>
<dbReference type="EMBL" id="HBUF01157359">
    <property type="protein sequence ID" value="CAG6649405.1"/>
    <property type="molecule type" value="Transcribed_RNA"/>
</dbReference>
<reference evidence="1" key="1">
    <citation type="submission" date="2021-05" db="EMBL/GenBank/DDBJ databases">
        <authorList>
            <person name="Alioto T."/>
            <person name="Alioto T."/>
            <person name="Gomez Garrido J."/>
        </authorList>
    </citation>
    <scope>NUCLEOTIDE SEQUENCE</scope>
</reference>
<dbReference type="AlphaFoldDB" id="A0A8D8RE59"/>
<sequence length="101" mass="12081">MYYLLREFPIVFIFLSSLGIKKTNSYHRIDLKPRLYFSRKRYSLPGQKLARQKPDYHIAVVNNRTYLPTNITEYRLFVNGNYVTIIENATQLDENVFLAMR</sequence>
<protein>
    <submittedName>
        <fullName evidence="1">Uncharacterized protein</fullName>
    </submittedName>
</protein>